<dbReference type="Pfam" id="PF03816">
    <property type="entry name" value="LytR_cpsA_psr"/>
    <property type="match status" value="1"/>
</dbReference>
<evidence type="ECO:0000256" key="2">
    <source>
        <dbReference type="SAM" id="MobiDB-lite"/>
    </source>
</evidence>
<gene>
    <name evidence="5" type="ORF">D3P08_04160</name>
</gene>
<feature type="transmembrane region" description="Helical" evidence="3">
    <location>
        <begin position="37"/>
        <end position="61"/>
    </location>
</feature>
<dbReference type="Gene3D" id="3.40.630.190">
    <property type="entry name" value="LCP protein"/>
    <property type="match status" value="1"/>
</dbReference>
<dbReference type="Proteomes" id="UP000266482">
    <property type="component" value="Unassembled WGS sequence"/>
</dbReference>
<feature type="region of interest" description="Disordered" evidence="2">
    <location>
        <begin position="1"/>
        <end position="32"/>
    </location>
</feature>
<reference evidence="5 6" key="1">
    <citation type="submission" date="2018-09" db="EMBL/GenBank/DDBJ databases">
        <title>Paenibacillus aracenensis nov. sp. isolated from a cave in southern Spain.</title>
        <authorList>
            <person name="Jurado V."/>
            <person name="Gutierrez-Patricio S."/>
            <person name="Gonzalez-Pimentel J.L."/>
            <person name="Miller A.Z."/>
            <person name="Laiz L."/>
            <person name="Saiz-Jimenez C."/>
        </authorList>
    </citation>
    <scope>NUCLEOTIDE SEQUENCE [LARGE SCALE GENOMIC DNA]</scope>
    <source>
        <strain evidence="5 6">DSM 22867</strain>
    </source>
</reference>
<comment type="caution">
    <text evidence="5">The sequence shown here is derived from an EMBL/GenBank/DDBJ whole genome shotgun (WGS) entry which is preliminary data.</text>
</comment>
<dbReference type="InterPro" id="IPR050922">
    <property type="entry name" value="LytR/CpsA/Psr_CW_biosynth"/>
</dbReference>
<accession>A0A3A1VFL3</accession>
<keyword evidence="3" id="KW-0472">Membrane</keyword>
<dbReference type="EMBL" id="QXQA01000002">
    <property type="protein sequence ID" value="RIX59357.1"/>
    <property type="molecule type" value="Genomic_DNA"/>
</dbReference>
<sequence>MSQGPTSLPPRSETRKASKPQSNKGNKPKKPKKKRTLLKVFFVLFFGLLLTAAGLITYLGFKATDAIETIGLDETQATEVPAGESVKDKPVAFVLMGLDSREHGGTLNTDVMMVAAFNPKTKKATVVSIPRDTYIDVEGYRARKANRFYADFYTVAKRDNGLEKEAADLEGKKAVKDVMSKLFGIDIKYAGIINFKGFSDVVDALGGVQVNVDIRMKYTDNADGTDIDLQPGYQLLNGEDALDFVRYRKSKDGTNMSSDFDRNRRQSEVLSALVDKMMSLGGITKIGSVIDSVGNNVTMDMPSKEITRMLQKYMSIRSDDIEFIALEGVWRSPNVYVNEDSLAQARAALQAKMAE</sequence>
<dbReference type="RefSeq" id="WP_119598188.1">
    <property type="nucleotide sequence ID" value="NZ_QXQA01000002.1"/>
</dbReference>
<evidence type="ECO:0000256" key="1">
    <source>
        <dbReference type="ARBA" id="ARBA00006068"/>
    </source>
</evidence>
<evidence type="ECO:0000313" key="6">
    <source>
        <dbReference type="Proteomes" id="UP000266482"/>
    </source>
</evidence>
<protein>
    <submittedName>
        <fullName evidence="5">LytR family transcriptional regulator</fullName>
    </submittedName>
</protein>
<feature type="domain" description="Cell envelope-related transcriptional attenuator" evidence="4">
    <location>
        <begin position="108"/>
        <end position="278"/>
    </location>
</feature>
<keyword evidence="3" id="KW-1133">Transmembrane helix</keyword>
<dbReference type="PANTHER" id="PTHR33392">
    <property type="entry name" value="POLYISOPRENYL-TEICHOIC ACID--PEPTIDOGLYCAN TEICHOIC ACID TRANSFERASE TAGU"/>
    <property type="match status" value="1"/>
</dbReference>
<dbReference type="NCBIfam" id="TIGR00350">
    <property type="entry name" value="lytR_cpsA_psr"/>
    <property type="match status" value="1"/>
</dbReference>
<evidence type="ECO:0000313" key="5">
    <source>
        <dbReference type="EMBL" id="RIX59357.1"/>
    </source>
</evidence>
<comment type="similarity">
    <text evidence="1">Belongs to the LytR/CpsA/Psr (LCP) family.</text>
</comment>
<evidence type="ECO:0000256" key="3">
    <source>
        <dbReference type="SAM" id="Phobius"/>
    </source>
</evidence>
<dbReference type="InterPro" id="IPR004474">
    <property type="entry name" value="LytR_CpsA_psr"/>
</dbReference>
<organism evidence="5 6">
    <name type="scientific">Paenibacillus nanensis</name>
    <dbReference type="NCBI Taxonomy" id="393251"/>
    <lineage>
        <taxon>Bacteria</taxon>
        <taxon>Bacillati</taxon>
        <taxon>Bacillota</taxon>
        <taxon>Bacilli</taxon>
        <taxon>Bacillales</taxon>
        <taxon>Paenibacillaceae</taxon>
        <taxon>Paenibacillus</taxon>
    </lineage>
</organism>
<name>A0A3A1VFL3_9BACL</name>
<keyword evidence="6" id="KW-1185">Reference proteome</keyword>
<evidence type="ECO:0000259" key="4">
    <source>
        <dbReference type="Pfam" id="PF03816"/>
    </source>
</evidence>
<keyword evidence="3" id="KW-0812">Transmembrane</keyword>
<dbReference type="AlphaFoldDB" id="A0A3A1VFL3"/>
<dbReference type="PANTHER" id="PTHR33392:SF6">
    <property type="entry name" value="POLYISOPRENYL-TEICHOIC ACID--PEPTIDOGLYCAN TEICHOIC ACID TRANSFERASE TAGU"/>
    <property type="match status" value="1"/>
</dbReference>
<dbReference type="OrthoDB" id="27330at2"/>
<proteinExistence type="inferred from homology"/>